<accession>A0A9E2W6D3</accession>
<evidence type="ECO:0000256" key="2">
    <source>
        <dbReference type="ARBA" id="ARBA00023125"/>
    </source>
</evidence>
<dbReference type="PROSITE" id="PS50110">
    <property type="entry name" value="RESPONSE_REGULATORY"/>
    <property type="match status" value="1"/>
</dbReference>
<dbReference type="AlphaFoldDB" id="A0A9E2W6D3"/>
<dbReference type="InterPro" id="IPR000792">
    <property type="entry name" value="Tscrpt_reg_LuxR_C"/>
</dbReference>
<keyword evidence="1 3" id="KW-0597">Phosphoprotein</keyword>
<dbReference type="PANTHER" id="PTHR43214">
    <property type="entry name" value="TWO-COMPONENT RESPONSE REGULATOR"/>
    <property type="match status" value="1"/>
</dbReference>
<keyword evidence="7" id="KW-1185">Reference proteome</keyword>
<dbReference type="InterPro" id="IPR001789">
    <property type="entry name" value="Sig_transdc_resp-reg_receiver"/>
</dbReference>
<dbReference type="GO" id="GO:0003677">
    <property type="term" value="F:DNA binding"/>
    <property type="evidence" value="ECO:0007669"/>
    <property type="project" value="UniProtKB-KW"/>
</dbReference>
<evidence type="ECO:0000313" key="6">
    <source>
        <dbReference type="EMBL" id="MBV4359944.1"/>
    </source>
</evidence>
<feature type="domain" description="Response regulatory" evidence="5">
    <location>
        <begin position="3"/>
        <end position="119"/>
    </location>
</feature>
<dbReference type="PANTHER" id="PTHR43214:SF43">
    <property type="entry name" value="TWO-COMPONENT RESPONSE REGULATOR"/>
    <property type="match status" value="1"/>
</dbReference>
<keyword evidence="2" id="KW-0238">DNA-binding</keyword>
<feature type="modified residue" description="4-aspartylphosphate" evidence="3">
    <location>
        <position position="54"/>
    </location>
</feature>
<evidence type="ECO:0000256" key="3">
    <source>
        <dbReference type="PROSITE-ProRule" id="PRU00169"/>
    </source>
</evidence>
<feature type="domain" description="HTH luxR-type" evidence="4">
    <location>
        <begin position="138"/>
        <end position="203"/>
    </location>
</feature>
<dbReference type="EMBL" id="JAHSPG010000016">
    <property type="protein sequence ID" value="MBV4359944.1"/>
    <property type="molecule type" value="Genomic_DNA"/>
</dbReference>
<dbReference type="SMART" id="SM00448">
    <property type="entry name" value="REC"/>
    <property type="match status" value="1"/>
</dbReference>
<reference evidence="6" key="1">
    <citation type="submission" date="2021-06" db="EMBL/GenBank/DDBJ databases">
        <authorList>
            <person name="Huq M.A."/>
        </authorList>
    </citation>
    <scope>NUCLEOTIDE SEQUENCE</scope>
    <source>
        <strain evidence="6">MAH-26</strain>
    </source>
</reference>
<dbReference type="PROSITE" id="PS50043">
    <property type="entry name" value="HTH_LUXR_2"/>
    <property type="match status" value="1"/>
</dbReference>
<dbReference type="CDD" id="cd17535">
    <property type="entry name" value="REC_NarL-like"/>
    <property type="match status" value="1"/>
</dbReference>
<evidence type="ECO:0000259" key="4">
    <source>
        <dbReference type="PROSITE" id="PS50043"/>
    </source>
</evidence>
<name>A0A9E2W6D3_9BACT</name>
<gene>
    <name evidence="6" type="ORF">KTO63_22455</name>
</gene>
<dbReference type="InterPro" id="IPR058245">
    <property type="entry name" value="NreC/VraR/RcsB-like_REC"/>
</dbReference>
<dbReference type="Pfam" id="PF00196">
    <property type="entry name" value="GerE"/>
    <property type="match status" value="1"/>
</dbReference>
<evidence type="ECO:0000313" key="7">
    <source>
        <dbReference type="Proteomes" id="UP000812270"/>
    </source>
</evidence>
<dbReference type="RefSeq" id="WP_217794201.1">
    <property type="nucleotide sequence ID" value="NZ_JAHSPG010000016.1"/>
</dbReference>
<dbReference type="GO" id="GO:0006355">
    <property type="term" value="P:regulation of DNA-templated transcription"/>
    <property type="evidence" value="ECO:0007669"/>
    <property type="project" value="InterPro"/>
</dbReference>
<proteinExistence type="predicted"/>
<dbReference type="GO" id="GO:0000160">
    <property type="term" value="P:phosphorelay signal transduction system"/>
    <property type="evidence" value="ECO:0007669"/>
    <property type="project" value="InterPro"/>
</dbReference>
<organism evidence="6 7">
    <name type="scientific">Pinibacter aurantiacus</name>
    <dbReference type="NCBI Taxonomy" id="2851599"/>
    <lineage>
        <taxon>Bacteria</taxon>
        <taxon>Pseudomonadati</taxon>
        <taxon>Bacteroidota</taxon>
        <taxon>Chitinophagia</taxon>
        <taxon>Chitinophagales</taxon>
        <taxon>Chitinophagaceae</taxon>
        <taxon>Pinibacter</taxon>
    </lineage>
</organism>
<dbReference type="Pfam" id="PF00072">
    <property type="entry name" value="Response_reg"/>
    <property type="match status" value="1"/>
</dbReference>
<dbReference type="CDD" id="cd06170">
    <property type="entry name" value="LuxR_C_like"/>
    <property type="match status" value="1"/>
</dbReference>
<dbReference type="SMART" id="SM00421">
    <property type="entry name" value="HTH_LUXR"/>
    <property type="match status" value="1"/>
</dbReference>
<dbReference type="InterPro" id="IPR039420">
    <property type="entry name" value="WalR-like"/>
</dbReference>
<evidence type="ECO:0000256" key="1">
    <source>
        <dbReference type="ARBA" id="ARBA00022553"/>
    </source>
</evidence>
<protein>
    <submittedName>
        <fullName evidence="6">Response regulator transcription factor</fullName>
    </submittedName>
</protein>
<comment type="caution">
    <text evidence="6">The sequence shown here is derived from an EMBL/GenBank/DDBJ whole genome shotgun (WGS) entry which is preliminary data.</text>
</comment>
<sequence length="206" mass="23109">MINVAIADDHSIVLNGLQKILALHPDIKVTDVYLNGDSLLEGLDIKQPDVLLLDIQMPGKNGIEVAGIISKKFPEVKMIALTNVDILIQVKKMLQKGCLGYLLKDASPEILVEAIKTVHTGEQFLYEPLSRQLVNNFFSQNSKQLTRREKEILQLITEEHTNQEIADKLFLSLRTVENHRNNLLQKLDVKNTAGLVKIAIQEGLVK</sequence>
<dbReference type="Proteomes" id="UP000812270">
    <property type="component" value="Unassembled WGS sequence"/>
</dbReference>
<evidence type="ECO:0000259" key="5">
    <source>
        <dbReference type="PROSITE" id="PS50110"/>
    </source>
</evidence>